<dbReference type="InterPro" id="IPR029016">
    <property type="entry name" value="GAF-like_dom_sf"/>
</dbReference>
<dbReference type="AlphaFoldDB" id="M5UI80"/>
<keyword evidence="2" id="KW-0175">Coiled coil</keyword>
<dbReference type="Gene3D" id="3.30.450.40">
    <property type="match status" value="1"/>
</dbReference>
<evidence type="ECO:0000313" key="7">
    <source>
        <dbReference type="Proteomes" id="UP000011885"/>
    </source>
</evidence>
<proteinExistence type="predicted"/>
<feature type="domain" description="CusB-like beta-barrel" evidence="5">
    <location>
        <begin position="424"/>
        <end position="498"/>
    </location>
</feature>
<reference evidence="6 7" key="1">
    <citation type="journal article" date="2013" name="Mar. Genomics">
        <title>Expression of sulfatases in Rhodopirellula baltica and the diversity of sulfatases in the genus Rhodopirellula.</title>
        <authorList>
            <person name="Wegner C.E."/>
            <person name="Richter-Heitmann T."/>
            <person name="Klindworth A."/>
            <person name="Klockow C."/>
            <person name="Richter M."/>
            <person name="Achstetter T."/>
            <person name="Glockner F.O."/>
            <person name="Harder J."/>
        </authorList>
    </citation>
    <scope>NUCLEOTIDE SEQUENCE [LARGE SCALE GENOMIC DNA]</scope>
    <source>
        <strain evidence="6 7">SM41</strain>
    </source>
</reference>
<evidence type="ECO:0000259" key="5">
    <source>
        <dbReference type="Pfam" id="PF25954"/>
    </source>
</evidence>
<keyword evidence="7" id="KW-1185">Reference proteome</keyword>
<dbReference type="PANTHER" id="PTHR32347:SF23">
    <property type="entry name" value="BLL5650 PROTEIN"/>
    <property type="match status" value="1"/>
</dbReference>
<dbReference type="Gene3D" id="2.40.50.100">
    <property type="match status" value="1"/>
</dbReference>
<dbReference type="SUPFAM" id="SSF111369">
    <property type="entry name" value="HlyD-like secretion proteins"/>
    <property type="match status" value="1"/>
</dbReference>
<organism evidence="6 7">
    <name type="scientific">Rhodopirellula sallentina SM41</name>
    <dbReference type="NCBI Taxonomy" id="1263870"/>
    <lineage>
        <taxon>Bacteria</taxon>
        <taxon>Pseudomonadati</taxon>
        <taxon>Planctomycetota</taxon>
        <taxon>Planctomycetia</taxon>
        <taxon>Pirellulales</taxon>
        <taxon>Pirellulaceae</taxon>
        <taxon>Rhodopirellula</taxon>
    </lineage>
</organism>
<feature type="compositionally biased region" description="Pro residues" evidence="3">
    <location>
        <begin position="1"/>
        <end position="17"/>
    </location>
</feature>
<dbReference type="InterPro" id="IPR050465">
    <property type="entry name" value="UPF0194_transport"/>
</dbReference>
<protein>
    <submittedName>
        <fullName evidence="6">Membrane-fusion protein</fullName>
    </submittedName>
</protein>
<evidence type="ECO:0000256" key="3">
    <source>
        <dbReference type="SAM" id="MobiDB-lite"/>
    </source>
</evidence>
<feature type="domain" description="Multidrug resistance protein MdtA-like barrel-sandwich hybrid" evidence="4">
    <location>
        <begin position="298"/>
        <end position="396"/>
    </location>
</feature>
<evidence type="ECO:0000313" key="6">
    <source>
        <dbReference type="EMBL" id="EMI55708.1"/>
    </source>
</evidence>
<dbReference type="RefSeq" id="WP_008679231.1">
    <property type="nucleotide sequence ID" value="NZ_ANOH01000201.1"/>
</dbReference>
<comment type="caution">
    <text evidence="6">The sequence shown here is derived from an EMBL/GenBank/DDBJ whole genome shotgun (WGS) entry which is preliminary data.</text>
</comment>
<dbReference type="PATRIC" id="fig|1263870.3.peg.3042"/>
<dbReference type="Gene3D" id="2.40.30.170">
    <property type="match status" value="1"/>
</dbReference>
<dbReference type="EMBL" id="ANOH01000201">
    <property type="protein sequence ID" value="EMI55708.1"/>
    <property type="molecule type" value="Genomic_DNA"/>
</dbReference>
<dbReference type="PANTHER" id="PTHR32347">
    <property type="entry name" value="EFFLUX SYSTEM COMPONENT YKNX-RELATED"/>
    <property type="match status" value="1"/>
</dbReference>
<name>M5UI80_9BACT</name>
<comment type="subcellular location">
    <subcellularLocation>
        <location evidence="1">Cell envelope</location>
    </subcellularLocation>
</comment>
<dbReference type="GO" id="GO:0030313">
    <property type="term" value="C:cell envelope"/>
    <property type="evidence" value="ECO:0007669"/>
    <property type="project" value="UniProtKB-SubCell"/>
</dbReference>
<dbReference type="InterPro" id="IPR058792">
    <property type="entry name" value="Beta-barrel_RND_2"/>
</dbReference>
<evidence type="ECO:0000256" key="2">
    <source>
        <dbReference type="ARBA" id="ARBA00023054"/>
    </source>
</evidence>
<accession>M5UI80</accession>
<feature type="region of interest" description="Disordered" evidence="3">
    <location>
        <begin position="1"/>
        <end position="26"/>
    </location>
</feature>
<evidence type="ECO:0000256" key="1">
    <source>
        <dbReference type="ARBA" id="ARBA00004196"/>
    </source>
</evidence>
<evidence type="ECO:0000259" key="4">
    <source>
        <dbReference type="Pfam" id="PF25917"/>
    </source>
</evidence>
<gene>
    <name evidence="6" type="ORF">RSSM_02861</name>
</gene>
<dbReference type="Pfam" id="PF25954">
    <property type="entry name" value="Beta-barrel_RND_2"/>
    <property type="match status" value="1"/>
</dbReference>
<dbReference type="InterPro" id="IPR058625">
    <property type="entry name" value="MdtA-like_BSH"/>
</dbReference>
<dbReference type="Pfam" id="PF25917">
    <property type="entry name" value="BSH_RND"/>
    <property type="match status" value="1"/>
</dbReference>
<dbReference type="Proteomes" id="UP000011885">
    <property type="component" value="Unassembled WGS sequence"/>
</dbReference>
<sequence length="522" mass="57121">MIDPNPVQPSTPIPVLPTPLSASPELTPDLEAEGAVDCAIDAAMEALAEATSDTNENVSDSVPIAPIAPSKPSDTENALLAAAIELQSQLDQSDTIEDASRALVHRLAEILDADEVTVCWRDSPDASMRCLATASADRTSLTKSSEPMRVAAAEELAIHGRTKHWPLEDSADASERGGMMAIDQYVNESSAQCFVGICLINDTDEVCGVLMTLNCRQPAAAYFLDALSSPLSSKLLSIRRHQGGRLQSTLRSLIRMSPSGSRIVFCAAIAVTLLMFAPATYTIDAKLELQPVQRRFVAAAFDGPLQTCYVRPGDLVAEGELLAEIDPRELQYELAGIESQLEQAMQTRKGHVAQHDFGSVQIAQLESERLTAKAELLAHRRDHLEIRSPIEGMIVSGDWRSREGTPLSRGETLFEVAPLAEMNVEIWIPESEVTHVREGMPVRFYTNAAPEKTFIGKITTVHPKAELQEHDNVFIAEVRVPNESGWLQPGMRGRATIYGETHPIGWNLLHRPWFALRNWVGI</sequence>